<dbReference type="EMBL" id="JBHSXS010000019">
    <property type="protein sequence ID" value="MFC6883522.1"/>
    <property type="molecule type" value="Genomic_DNA"/>
</dbReference>
<evidence type="ECO:0000313" key="3">
    <source>
        <dbReference type="Proteomes" id="UP001596380"/>
    </source>
</evidence>
<comment type="caution">
    <text evidence="2">The sequence shown here is derived from an EMBL/GenBank/DDBJ whole genome shotgun (WGS) entry which is preliminary data.</text>
</comment>
<evidence type="ECO:0000313" key="2">
    <source>
        <dbReference type="EMBL" id="MFC6883522.1"/>
    </source>
</evidence>
<keyword evidence="3" id="KW-1185">Reference proteome</keyword>
<feature type="region of interest" description="Disordered" evidence="1">
    <location>
        <begin position="31"/>
        <end position="59"/>
    </location>
</feature>
<dbReference type="Proteomes" id="UP001596380">
    <property type="component" value="Unassembled WGS sequence"/>
</dbReference>
<evidence type="ECO:0000256" key="1">
    <source>
        <dbReference type="SAM" id="MobiDB-lite"/>
    </source>
</evidence>
<name>A0ABW2CP94_9ACTN</name>
<accession>A0ABW2CP94</accession>
<reference evidence="3" key="1">
    <citation type="journal article" date="2019" name="Int. J. Syst. Evol. Microbiol.">
        <title>The Global Catalogue of Microorganisms (GCM) 10K type strain sequencing project: providing services to taxonomists for standard genome sequencing and annotation.</title>
        <authorList>
            <consortium name="The Broad Institute Genomics Platform"/>
            <consortium name="The Broad Institute Genome Sequencing Center for Infectious Disease"/>
            <person name="Wu L."/>
            <person name="Ma J."/>
        </authorList>
    </citation>
    <scope>NUCLEOTIDE SEQUENCE [LARGE SCALE GENOMIC DNA]</scope>
    <source>
        <strain evidence="3">JCM 3369</strain>
    </source>
</reference>
<sequence length="364" mass="40756">MRTWTTGRLRYTITGKDTHFEDLHPRGHLGRFIDKPLPHLHEPQGGGPPRPVPADERDYQPAHHTDLRDQMDDYLAGPVDFAAEWGEKPDAVLHEITRRQGFHGLPQVLRDDHLDDYLEDGERELWRGLSDVQYAREFMHGPYWSGAGIQANGIFTAYDPADGEEDGAWSMAADFALRNHYRPGRAGRPVVVRMTLREDARVADYDSLAEDLSSYWSRTGNATAIIPGNPGHKLFRMLSDPGRYAALLGYDALDLDAYGELVVFNRTAVRVSATVWEPFGRGREGAAPYDIKSRLTSKVHTMSYADMSRTLAIAAQYPPVALWTPDKRARAVRAARTAESLDDLPDDLLPAIQEALANAPSWSL</sequence>
<dbReference type="RefSeq" id="WP_378050117.1">
    <property type="nucleotide sequence ID" value="NZ_JBHSXE010000002.1"/>
</dbReference>
<protein>
    <submittedName>
        <fullName evidence="2">Uncharacterized protein</fullName>
    </submittedName>
</protein>
<proteinExistence type="predicted"/>
<organism evidence="2 3">
    <name type="scientific">Actinomadura yumaensis</name>
    <dbReference type="NCBI Taxonomy" id="111807"/>
    <lineage>
        <taxon>Bacteria</taxon>
        <taxon>Bacillati</taxon>
        <taxon>Actinomycetota</taxon>
        <taxon>Actinomycetes</taxon>
        <taxon>Streptosporangiales</taxon>
        <taxon>Thermomonosporaceae</taxon>
        <taxon>Actinomadura</taxon>
    </lineage>
</organism>
<feature type="compositionally biased region" description="Basic and acidic residues" evidence="1">
    <location>
        <begin position="31"/>
        <end position="42"/>
    </location>
</feature>
<gene>
    <name evidence="2" type="ORF">ACFQKB_27440</name>
</gene>